<dbReference type="HOGENOM" id="CLU_2248330_0_0_11"/>
<accession>D0WH57</accession>
<evidence type="ECO:0000313" key="3">
    <source>
        <dbReference type="EMBL" id="EEZ61244.1"/>
    </source>
</evidence>
<sequence length="104" mass="10827">MQDSFVMNDKEKEHIMNTKKSSFKWIVIALIAAIAVAGALFAVKNSGIQQAVDPNKDQSQAQQSLEIDPNNPPEGVQIVKNDGDQGGNGGAEAGASAGSTTQAS</sequence>
<dbReference type="STRING" id="649764.HMPREF0762_01325"/>
<protein>
    <submittedName>
        <fullName evidence="3">Uncharacterized protein</fullName>
    </submittedName>
</protein>
<organism evidence="3 4">
    <name type="scientific">Slackia exigua (strain ATCC 700122 / DSM 15923 / CIP 105133 / JCM 11022 / KCTC 5966 / S-7)</name>
    <dbReference type="NCBI Taxonomy" id="649764"/>
    <lineage>
        <taxon>Bacteria</taxon>
        <taxon>Bacillati</taxon>
        <taxon>Actinomycetota</taxon>
        <taxon>Coriobacteriia</taxon>
        <taxon>Eggerthellales</taxon>
        <taxon>Eggerthellaceae</taxon>
        <taxon>Slackia</taxon>
    </lineage>
</organism>
<evidence type="ECO:0000256" key="1">
    <source>
        <dbReference type="SAM" id="MobiDB-lite"/>
    </source>
</evidence>
<keyword evidence="4" id="KW-1185">Reference proteome</keyword>
<evidence type="ECO:0000313" key="4">
    <source>
        <dbReference type="Proteomes" id="UP000006001"/>
    </source>
</evidence>
<reference evidence="3" key="1">
    <citation type="submission" date="2009-10" db="EMBL/GenBank/DDBJ databases">
        <authorList>
            <person name="Weinstock G."/>
            <person name="Sodergren E."/>
            <person name="Clifton S."/>
            <person name="Fulton L."/>
            <person name="Fulton B."/>
            <person name="Courtney L."/>
            <person name="Fronick C."/>
            <person name="Harrison M."/>
            <person name="Strong C."/>
            <person name="Farmer C."/>
            <person name="Delahaunty K."/>
            <person name="Markovic C."/>
            <person name="Hall O."/>
            <person name="Minx P."/>
            <person name="Tomlinson C."/>
            <person name="Mitreva M."/>
            <person name="Nelson J."/>
            <person name="Hou S."/>
            <person name="Wollam A."/>
            <person name="Pepin K.H."/>
            <person name="Johnson M."/>
            <person name="Bhonagiri V."/>
            <person name="Nash W.E."/>
            <person name="Warren W."/>
            <person name="Chinwalla A."/>
            <person name="Mardis E.R."/>
            <person name="Wilson R.K."/>
        </authorList>
    </citation>
    <scope>NUCLEOTIDE SEQUENCE [LARGE SCALE GENOMIC DNA]</scope>
    <source>
        <strain evidence="3">ATCC 700122</strain>
    </source>
</reference>
<keyword evidence="2" id="KW-0472">Membrane</keyword>
<dbReference type="Proteomes" id="UP000006001">
    <property type="component" value="Unassembled WGS sequence"/>
</dbReference>
<feature type="compositionally biased region" description="Low complexity" evidence="1">
    <location>
        <begin position="93"/>
        <end position="104"/>
    </location>
</feature>
<evidence type="ECO:0000256" key="2">
    <source>
        <dbReference type="SAM" id="Phobius"/>
    </source>
</evidence>
<name>D0WH57_SLAES</name>
<comment type="caution">
    <text evidence="3">The sequence shown here is derived from an EMBL/GenBank/DDBJ whole genome shotgun (WGS) entry which is preliminary data.</text>
</comment>
<feature type="transmembrane region" description="Helical" evidence="2">
    <location>
        <begin position="21"/>
        <end position="43"/>
    </location>
</feature>
<keyword evidence="2" id="KW-0812">Transmembrane</keyword>
<dbReference type="EMBL" id="ACUX02000007">
    <property type="protein sequence ID" value="EEZ61244.1"/>
    <property type="molecule type" value="Genomic_DNA"/>
</dbReference>
<dbReference type="eggNOG" id="ENOG5032DSD">
    <property type="taxonomic scope" value="Bacteria"/>
</dbReference>
<feature type="region of interest" description="Disordered" evidence="1">
    <location>
        <begin position="51"/>
        <end position="104"/>
    </location>
</feature>
<proteinExistence type="predicted"/>
<keyword evidence="2" id="KW-1133">Transmembrane helix</keyword>
<dbReference type="AlphaFoldDB" id="D0WH57"/>
<gene>
    <name evidence="3" type="ORF">HMPREF0762_01325</name>
</gene>